<dbReference type="GO" id="GO:0016020">
    <property type="term" value="C:membrane"/>
    <property type="evidence" value="ECO:0007669"/>
    <property type="project" value="UniProtKB-SubCell"/>
</dbReference>
<dbReference type="InterPro" id="IPR030185">
    <property type="entry name" value="Mae1"/>
</dbReference>
<evidence type="ECO:0000256" key="4">
    <source>
        <dbReference type="ARBA" id="ARBA00023136"/>
    </source>
</evidence>
<dbReference type="KEGG" id="chig:CH63R_10199"/>
<feature type="transmembrane region" description="Helical" evidence="7">
    <location>
        <begin position="130"/>
        <end position="156"/>
    </location>
</feature>
<dbReference type="Proteomes" id="UP000092177">
    <property type="component" value="Unassembled WGS sequence"/>
</dbReference>
<accession>A0A1B7Y244</accession>
<dbReference type="PANTHER" id="PTHR31162:SF3">
    <property type="entry name" value="TRANSPORTER_MALIC ACID TRANSPORT PROTEIN, PUTATIVE-RELATED"/>
    <property type="match status" value="1"/>
</dbReference>
<dbReference type="EMBL" id="LTAN01000007">
    <property type="protein sequence ID" value="OBR06079.1"/>
    <property type="molecule type" value="Genomic_DNA"/>
</dbReference>
<evidence type="ECO:0000256" key="3">
    <source>
        <dbReference type="ARBA" id="ARBA00022989"/>
    </source>
</evidence>
<dbReference type="OrthoDB" id="5413829at2759"/>
<dbReference type="GO" id="GO:0015140">
    <property type="term" value="F:malate transmembrane transporter activity"/>
    <property type="evidence" value="ECO:0007669"/>
    <property type="project" value="InterPro"/>
</dbReference>
<dbReference type="Pfam" id="PF03595">
    <property type="entry name" value="SLAC1"/>
    <property type="match status" value="1"/>
</dbReference>
<feature type="transmembrane region" description="Helical" evidence="7">
    <location>
        <begin position="210"/>
        <end position="233"/>
    </location>
</feature>
<evidence type="ECO:0000256" key="5">
    <source>
        <dbReference type="SAM" id="Coils"/>
    </source>
</evidence>
<feature type="transmembrane region" description="Helical" evidence="7">
    <location>
        <begin position="279"/>
        <end position="308"/>
    </location>
</feature>
<dbReference type="GeneID" id="28869280"/>
<feature type="transmembrane region" description="Helical" evidence="7">
    <location>
        <begin position="320"/>
        <end position="339"/>
    </location>
</feature>
<feature type="compositionally biased region" description="Basic and acidic residues" evidence="6">
    <location>
        <begin position="70"/>
        <end position="89"/>
    </location>
</feature>
<comment type="subcellular location">
    <subcellularLocation>
        <location evidence="1">Membrane</location>
        <topology evidence="1">Multi-pass membrane protein</topology>
    </subcellularLocation>
</comment>
<feature type="transmembrane region" description="Helical" evidence="7">
    <location>
        <begin position="402"/>
        <end position="420"/>
    </location>
</feature>
<feature type="region of interest" description="Disordered" evidence="6">
    <location>
        <begin position="1"/>
        <end position="112"/>
    </location>
</feature>
<dbReference type="InterPro" id="IPR004695">
    <property type="entry name" value="SLAC1/Mae1/Ssu1/TehA"/>
</dbReference>
<gene>
    <name evidence="8" type="ORF">CH63R_10199</name>
</gene>
<proteinExistence type="predicted"/>
<evidence type="ECO:0000313" key="8">
    <source>
        <dbReference type="EMBL" id="OBR06079.1"/>
    </source>
</evidence>
<reference evidence="9" key="1">
    <citation type="journal article" date="2017" name="BMC Genomics">
        <title>Gapless genome assembly of Colletotrichum higginsianum reveals chromosome structure and association of transposable elements with secondary metabolite gene clusters.</title>
        <authorList>
            <person name="Dallery J.-F."/>
            <person name="Lapalu N."/>
            <person name="Zampounis A."/>
            <person name="Pigne S."/>
            <person name="Luyten I."/>
            <person name="Amselem J."/>
            <person name="Wittenberg A.H.J."/>
            <person name="Zhou S."/>
            <person name="de Queiroz M.V."/>
            <person name="Robin G.P."/>
            <person name="Auger A."/>
            <person name="Hainaut M."/>
            <person name="Henrissat B."/>
            <person name="Kim K.-T."/>
            <person name="Lee Y.-H."/>
            <person name="Lespinet O."/>
            <person name="Schwartz D.C."/>
            <person name="Thon M.R."/>
            <person name="O'Connell R.J."/>
        </authorList>
    </citation>
    <scope>NUCLEOTIDE SEQUENCE [LARGE SCALE GENOMIC DNA]</scope>
    <source>
        <strain evidence="9">IMI 349063</strain>
    </source>
</reference>
<dbReference type="VEuPathDB" id="FungiDB:CH63R_10199"/>
<comment type="caution">
    <text evidence="8">The sequence shown here is derived from an EMBL/GenBank/DDBJ whole genome shotgun (WGS) entry which is preliminary data.</text>
</comment>
<dbReference type="Gene3D" id="1.50.10.150">
    <property type="entry name" value="Voltage-dependent anion channel"/>
    <property type="match status" value="1"/>
</dbReference>
<feature type="region of interest" description="Disordered" evidence="6">
    <location>
        <begin position="451"/>
        <end position="483"/>
    </location>
</feature>
<keyword evidence="9" id="KW-1185">Reference proteome</keyword>
<evidence type="ECO:0000256" key="6">
    <source>
        <dbReference type="SAM" id="MobiDB-lite"/>
    </source>
</evidence>
<dbReference type="AlphaFoldDB" id="A0A1B7Y244"/>
<organism evidence="8 9">
    <name type="scientific">Colletotrichum higginsianum (strain IMI 349063)</name>
    <name type="common">Crucifer anthracnose fungus</name>
    <dbReference type="NCBI Taxonomy" id="759273"/>
    <lineage>
        <taxon>Eukaryota</taxon>
        <taxon>Fungi</taxon>
        <taxon>Dikarya</taxon>
        <taxon>Ascomycota</taxon>
        <taxon>Pezizomycotina</taxon>
        <taxon>Sordariomycetes</taxon>
        <taxon>Hypocreomycetidae</taxon>
        <taxon>Glomerellales</taxon>
        <taxon>Glomerellaceae</taxon>
        <taxon>Colletotrichum</taxon>
        <taxon>Colletotrichum destructivum species complex</taxon>
    </lineage>
</organism>
<feature type="compositionally biased region" description="Polar residues" evidence="6">
    <location>
        <begin position="26"/>
        <end position="40"/>
    </location>
</feature>
<evidence type="ECO:0000256" key="2">
    <source>
        <dbReference type="ARBA" id="ARBA00022692"/>
    </source>
</evidence>
<dbReference type="RefSeq" id="XP_018154597.1">
    <property type="nucleotide sequence ID" value="XM_018305173.1"/>
</dbReference>
<feature type="transmembrane region" description="Helical" evidence="7">
    <location>
        <begin position="245"/>
        <end position="267"/>
    </location>
</feature>
<dbReference type="Gene3D" id="6.10.250.2790">
    <property type="match status" value="1"/>
</dbReference>
<dbReference type="InterPro" id="IPR038665">
    <property type="entry name" value="Voltage-dep_anion_channel_sf"/>
</dbReference>
<dbReference type="PANTHER" id="PTHR31162">
    <property type="entry name" value="MALIC ACID TRANSPORT PROTEIN-RELATED"/>
    <property type="match status" value="1"/>
</dbReference>
<sequence>MAPANEVVADYGYQTPDENNRPSYFAQDNDTPSTSFQTPKSPLRRPPFGPQSSHGLVLESGHGALPSVEGRAESNESKPDNAKASKENRSSFQKTMVSSERQTPLHQDADMPQATGGMANVIHSLPYQAAWLNGIAIAFFLLNVILFIMNCVLAGFRFKLRPGTLTHSFTDQTESLFIPSSVVSLAIISINICQFGVPNVGPWLLRVMQILFWFYIALSVIASSTIYMVLWSTLAFPIHTMTPTWVFPAYPLLLTAPFASTLIQAATQTNQHAVTLNTTAIALCAVATQGAGCLIAFMISAAFIYRLMTQKLPRDFQRPGVFISIGPFAFTVGGLVQLGNQADTILPSNFLGVDIAVPIIKVMSVMIGLWLWGLSMWFFIVSVGSLWKYVRPESKMPFQMTWWSFVFPNTALVTSTTALGKVFQNNGLQIFGCAMAACLLVMSWDSKSASHRRQSSNAGAPKNLPIHTRQESRPTTTEPKSSHVTDDFLQDFLDPSFDPAAYLNATLSPLQNGSSQSSRSGGQAIPLAELSNEAQTLLSQLNIHTTRLSGTLTQLTDDILRSGSRLAYEVELLRGETLSLAETMNETLQEDIKKFVPGGLGECPAQGATDETGLKATDGEERRGSAGVIKADENTFTERETPSEPPYIHQLRTLTVVRSRLDTVIKTFGDAMEFVFPPSELSVSSSFLSVSAPDPGAEQHSTEEKGQQVLQQLRDEISQLLTKSEDPVKGIEEAAQRIEELKELNKVWKGTAEEKGRTRFIESLAKMVEDRHRDLMREADKASRTDGRARKGSIHADAAENKTYLGGYGLMSQLQKLRNGL</sequence>
<evidence type="ECO:0000256" key="7">
    <source>
        <dbReference type="SAM" id="Phobius"/>
    </source>
</evidence>
<keyword evidence="5" id="KW-0175">Coiled coil</keyword>
<feature type="coiled-coil region" evidence="5">
    <location>
        <begin position="731"/>
        <end position="785"/>
    </location>
</feature>
<feature type="transmembrane region" description="Helical" evidence="7">
    <location>
        <begin position="176"/>
        <end position="198"/>
    </location>
</feature>
<name>A0A1B7Y244_COLHI</name>
<keyword evidence="4 7" id="KW-0472">Membrane</keyword>
<protein>
    <submittedName>
        <fullName evidence="8">C4-dicarboxylate transporter/malic acid transporter</fullName>
    </submittedName>
</protein>
<keyword evidence="2 7" id="KW-0812">Transmembrane</keyword>
<dbReference type="CDD" id="cd09317">
    <property type="entry name" value="TDT_Mae1_like"/>
    <property type="match status" value="1"/>
</dbReference>
<feature type="transmembrane region" description="Helical" evidence="7">
    <location>
        <begin position="359"/>
        <end position="381"/>
    </location>
</feature>
<feature type="compositionally biased region" description="Polar residues" evidence="6">
    <location>
        <begin position="90"/>
        <end position="105"/>
    </location>
</feature>
<keyword evidence="3 7" id="KW-1133">Transmembrane helix</keyword>
<evidence type="ECO:0000313" key="9">
    <source>
        <dbReference type="Proteomes" id="UP000092177"/>
    </source>
</evidence>
<evidence type="ECO:0000256" key="1">
    <source>
        <dbReference type="ARBA" id="ARBA00004141"/>
    </source>
</evidence>